<dbReference type="Gene3D" id="3.30.870.10">
    <property type="entry name" value="Endonuclease Chain A"/>
    <property type="match status" value="1"/>
</dbReference>
<feature type="domain" description="Helicase C-terminal" evidence="3">
    <location>
        <begin position="700"/>
        <end position="917"/>
    </location>
</feature>
<organism evidence="4 5">
    <name type="scientific">Epilithonimonas ginsengisoli</name>
    <dbReference type="NCBI Taxonomy" id="1245592"/>
    <lineage>
        <taxon>Bacteria</taxon>
        <taxon>Pseudomonadati</taxon>
        <taxon>Bacteroidota</taxon>
        <taxon>Flavobacteriia</taxon>
        <taxon>Flavobacteriales</taxon>
        <taxon>Weeksellaceae</taxon>
        <taxon>Chryseobacterium group</taxon>
        <taxon>Epilithonimonas</taxon>
    </lineage>
</organism>
<dbReference type="PROSITE" id="PS51194">
    <property type="entry name" value="HELICASE_CTER"/>
    <property type="match status" value="1"/>
</dbReference>
<dbReference type="InterPro" id="IPR001650">
    <property type="entry name" value="Helicase_C-like"/>
</dbReference>
<dbReference type="InterPro" id="IPR006935">
    <property type="entry name" value="Helicase/UvrB_N"/>
</dbReference>
<evidence type="ECO:0000259" key="2">
    <source>
        <dbReference type="PROSITE" id="PS51192"/>
    </source>
</evidence>
<dbReference type="CDD" id="cd18793">
    <property type="entry name" value="SF2_C_SNF"/>
    <property type="match status" value="1"/>
</dbReference>
<dbReference type="Pfam" id="PF00271">
    <property type="entry name" value="Helicase_C"/>
    <property type="match status" value="1"/>
</dbReference>
<protein>
    <submittedName>
        <fullName evidence="4">Helicase-related protein</fullName>
    </submittedName>
</protein>
<evidence type="ECO:0000256" key="1">
    <source>
        <dbReference type="ARBA" id="ARBA00022801"/>
    </source>
</evidence>
<dbReference type="Gene3D" id="3.40.50.10810">
    <property type="entry name" value="Tandem AAA-ATPase domain"/>
    <property type="match status" value="1"/>
</dbReference>
<dbReference type="InterPro" id="IPR038718">
    <property type="entry name" value="SNF2-like_sf"/>
</dbReference>
<sequence>MLIDNHSSATKVHHWIEKYISEGDFSVVTGYFTIGALNYFSKIASEKIKEYKFVLGDITQRDSSIVKSLDLLNADLSIEKALSLKKVAMKAVEFLKLDTVSVKTLEPNFCHAKLYLFNSEDENPQKDFYITGSSNLTEAGIGLRESHNIELNIANFGADAQFKDLERWFQNLWLNEKAFDEKIIVDENGVEKKIPFKKYLIDEISKLFQNYLPKDIYYKILFELFSQDIFTDIDNPDFAKKIGKLENSEIYNALYEFQKKGVISLIKRIEKFDGAILADAVGLGKTWSALAVMKYYQNQGREIIMFSPKKLEHNWIKYRKDQDSRFERDGLEYYIRYHTDLVESLMSKPEYLKDRADFNFKNKKPKLIVIDESHNLRNDKSNRFVYLLEEIIKKNEDVKVLLLSATPINNSFKDVRNQIQLITGGNDEAYDDRLDIKNLYNLFINTSKHFNEWQAKPKSPVSDLVKILDDSFFKLTDSLIVARTRKMITGQQEGLSFPKKHKPENKYITPKIMADVNTLEELINMFPEALSGYQPKYYTLTKKEKEIRTKKINAGTYERDVLEDEVQRDYFLVKMIYILLLKRLESSWFSFESTVQKILDHHNNALNKVLRYKKGQNNGDNDDFDLDDFEGFEEFEDLTLGKREIRIADIAESGNLEIFEKALNRDIKKLDKLIVGMKAFATEIEKETIIENNHKSTDSKLEELIKIISNKRENGSNFKNQKVLIFTSYTDTAKYLFDQLIARGFSKIAMVSGAGAKTDDKADVLKNFEPILERFAPYTKLYLDKKWDGFASDSKSANKRYKDWQRWVSGIDNTVTYKLNIPIDILIATDTLSEGQNLQDCDMVINYDIHWNPVRTIQRVGRIDRLGSPNDEVFTVNFWPAPNINEYLNLQGRIERRMAAMKIVGSEDIKDFTEDYSQISIDEDLETKHTDRMLEQMQHSVEDLDSEKSFGFDDLSLETFRQDLAVELNERRSYYEDLPNAIFSGVKYTKSKLLNNEKGIVALLGAPHKSATEKKNYKTLRLIYIDKSGNEILLNDKEILQYLNEVKDLERYGCEKLDIGETTEVNKYANALETWFASQQSETHTDAEGNKLKTAGKESLSVLDKLKKGKKDAFEKLKSNEKITDKYNKENWDLIAWLTVQK</sequence>
<keyword evidence="1" id="KW-0378">Hydrolase</keyword>
<comment type="caution">
    <text evidence="4">The sequence shown here is derived from an EMBL/GenBank/DDBJ whole genome shotgun (WGS) entry which is preliminary data.</text>
</comment>
<dbReference type="Proteomes" id="UP001204439">
    <property type="component" value="Unassembled WGS sequence"/>
</dbReference>
<gene>
    <name evidence="4" type="ORF">NG800_008165</name>
</gene>
<dbReference type="RefSeq" id="WP_063968665.1">
    <property type="nucleotide sequence ID" value="NZ_JAMXLT020000012.1"/>
</dbReference>
<dbReference type="SUPFAM" id="SSF56024">
    <property type="entry name" value="Phospholipase D/nuclease"/>
    <property type="match status" value="1"/>
</dbReference>
<dbReference type="EMBL" id="JAMXLT020000012">
    <property type="protein sequence ID" value="MDW8548882.1"/>
    <property type="molecule type" value="Genomic_DNA"/>
</dbReference>
<dbReference type="InterPro" id="IPR049730">
    <property type="entry name" value="SNF2/RAD54-like_C"/>
</dbReference>
<evidence type="ECO:0000313" key="4">
    <source>
        <dbReference type="EMBL" id="MDW8548882.1"/>
    </source>
</evidence>
<dbReference type="SMART" id="SM00487">
    <property type="entry name" value="DEXDc"/>
    <property type="match status" value="1"/>
</dbReference>
<keyword evidence="4" id="KW-0547">Nucleotide-binding</keyword>
<keyword evidence="4" id="KW-0347">Helicase</keyword>
<dbReference type="PROSITE" id="PS51192">
    <property type="entry name" value="HELICASE_ATP_BIND_1"/>
    <property type="match status" value="1"/>
</dbReference>
<dbReference type="Gene3D" id="3.40.50.300">
    <property type="entry name" value="P-loop containing nucleotide triphosphate hydrolases"/>
    <property type="match status" value="1"/>
</dbReference>
<dbReference type="GO" id="GO:0004386">
    <property type="term" value="F:helicase activity"/>
    <property type="evidence" value="ECO:0007669"/>
    <property type="project" value="UniProtKB-KW"/>
</dbReference>
<dbReference type="InterPro" id="IPR027417">
    <property type="entry name" value="P-loop_NTPase"/>
</dbReference>
<dbReference type="PANTHER" id="PTHR45766">
    <property type="entry name" value="DNA ANNEALING HELICASE AND ENDONUCLEASE ZRANB3 FAMILY MEMBER"/>
    <property type="match status" value="1"/>
</dbReference>
<dbReference type="Pfam" id="PF04851">
    <property type="entry name" value="ResIII"/>
    <property type="match status" value="1"/>
</dbReference>
<name>A0ABU4JGY0_9FLAO</name>
<evidence type="ECO:0000259" key="3">
    <source>
        <dbReference type="PROSITE" id="PS51194"/>
    </source>
</evidence>
<proteinExistence type="predicted"/>
<reference evidence="4 5" key="1">
    <citation type="submission" date="2023-11" db="EMBL/GenBank/DDBJ databases">
        <title>First isolation, identification, and characterization of non-pathogenic Epilithonimonas ginsengisoli isolated from diseased farmed rainbow trout (Oncorhynchus mykiss) in Chile.</title>
        <authorList>
            <person name="Miranda C.D."/>
            <person name="Irgang R."/>
            <person name="Concha C."/>
            <person name="Rojas R."/>
            <person name="Avendano R."/>
        </authorList>
    </citation>
    <scope>NUCLEOTIDE SEQUENCE [LARGE SCALE GENOMIC DNA]</scope>
    <source>
        <strain evidence="4 5">FP99</strain>
    </source>
</reference>
<keyword evidence="5" id="KW-1185">Reference proteome</keyword>
<dbReference type="SUPFAM" id="SSF52540">
    <property type="entry name" value="P-loop containing nucleoside triphosphate hydrolases"/>
    <property type="match status" value="1"/>
</dbReference>
<dbReference type="InterPro" id="IPR014001">
    <property type="entry name" value="Helicase_ATP-bd"/>
</dbReference>
<accession>A0ABU4JGY0</accession>
<dbReference type="PANTHER" id="PTHR45766:SF6">
    <property type="entry name" value="SWI_SNF-RELATED MATRIX-ASSOCIATED ACTIN-DEPENDENT REGULATOR OF CHROMATIN SUBFAMILY A-LIKE PROTEIN 1"/>
    <property type="match status" value="1"/>
</dbReference>
<dbReference type="SMART" id="SM00490">
    <property type="entry name" value="HELICc"/>
    <property type="match status" value="1"/>
</dbReference>
<feature type="domain" description="Helicase ATP-binding" evidence="2">
    <location>
        <begin position="266"/>
        <end position="425"/>
    </location>
</feature>
<keyword evidence="4" id="KW-0067">ATP-binding</keyword>
<evidence type="ECO:0000313" key="5">
    <source>
        <dbReference type="Proteomes" id="UP001204439"/>
    </source>
</evidence>